<dbReference type="PROSITE" id="PS50850">
    <property type="entry name" value="MFS"/>
    <property type="match status" value="1"/>
</dbReference>
<dbReference type="GeneID" id="27718753"/>
<dbReference type="OMA" id="HWVAIAF"/>
<evidence type="ECO:0000313" key="9">
    <source>
        <dbReference type="Proteomes" id="UP000028545"/>
    </source>
</evidence>
<evidence type="ECO:0000313" key="8">
    <source>
        <dbReference type="EMBL" id="KEZ46306.1"/>
    </source>
</evidence>
<evidence type="ECO:0000256" key="5">
    <source>
        <dbReference type="SAM" id="MobiDB-lite"/>
    </source>
</evidence>
<dbReference type="SUPFAM" id="SSF103473">
    <property type="entry name" value="MFS general substrate transporter"/>
    <property type="match status" value="1"/>
</dbReference>
<feature type="transmembrane region" description="Helical" evidence="6">
    <location>
        <begin position="174"/>
        <end position="194"/>
    </location>
</feature>
<feature type="transmembrane region" description="Helical" evidence="6">
    <location>
        <begin position="329"/>
        <end position="346"/>
    </location>
</feature>
<dbReference type="OrthoDB" id="5215911at2759"/>
<feature type="domain" description="Major facilitator superfamily (MFS) profile" evidence="7">
    <location>
        <begin position="49"/>
        <end position="514"/>
    </location>
</feature>
<feature type="region of interest" description="Disordered" evidence="5">
    <location>
        <begin position="234"/>
        <end position="254"/>
    </location>
</feature>
<comment type="subcellular location">
    <subcellularLocation>
        <location evidence="1">Membrane</location>
        <topology evidence="1">Multi-pass membrane protein</topology>
    </subcellularLocation>
</comment>
<dbReference type="Pfam" id="PF07690">
    <property type="entry name" value="MFS_1"/>
    <property type="match status" value="1"/>
</dbReference>
<dbReference type="GO" id="GO:0005886">
    <property type="term" value="C:plasma membrane"/>
    <property type="evidence" value="ECO:0007669"/>
    <property type="project" value="TreeGrafter"/>
</dbReference>
<feature type="transmembrane region" description="Helical" evidence="6">
    <location>
        <begin position="298"/>
        <end position="322"/>
    </location>
</feature>
<dbReference type="InterPro" id="IPR011701">
    <property type="entry name" value="MFS"/>
</dbReference>
<dbReference type="AlphaFoldDB" id="A0A084GG44"/>
<evidence type="ECO:0000256" key="6">
    <source>
        <dbReference type="SAM" id="Phobius"/>
    </source>
</evidence>
<evidence type="ECO:0000256" key="3">
    <source>
        <dbReference type="ARBA" id="ARBA00022989"/>
    </source>
</evidence>
<evidence type="ECO:0000256" key="4">
    <source>
        <dbReference type="ARBA" id="ARBA00023136"/>
    </source>
</evidence>
<dbReference type="PANTHER" id="PTHR23502:SF181">
    <property type="entry name" value="MAJOR FACILITATOR SUPERFAMILY (MFS) PROFILE DOMAIN-CONTAINING PROTEIN"/>
    <property type="match status" value="1"/>
</dbReference>
<evidence type="ECO:0000259" key="7">
    <source>
        <dbReference type="PROSITE" id="PS50850"/>
    </source>
</evidence>
<dbReference type="Proteomes" id="UP000028545">
    <property type="component" value="Unassembled WGS sequence"/>
</dbReference>
<reference evidence="8 9" key="1">
    <citation type="journal article" date="2014" name="Genome Announc.">
        <title>Draft genome sequence of the pathogenic fungus Scedosporium apiospermum.</title>
        <authorList>
            <person name="Vandeputte P."/>
            <person name="Ghamrawi S."/>
            <person name="Rechenmann M."/>
            <person name="Iltis A."/>
            <person name="Giraud S."/>
            <person name="Fleury M."/>
            <person name="Thornton C."/>
            <person name="Delhaes L."/>
            <person name="Meyer W."/>
            <person name="Papon N."/>
            <person name="Bouchara J.P."/>
        </authorList>
    </citation>
    <scope>NUCLEOTIDE SEQUENCE [LARGE SCALE GENOMIC DNA]</scope>
    <source>
        <strain evidence="8 9">IHEM 14462</strain>
    </source>
</reference>
<organism evidence="8 9">
    <name type="scientific">Pseudallescheria apiosperma</name>
    <name type="common">Scedosporium apiospermum</name>
    <dbReference type="NCBI Taxonomy" id="563466"/>
    <lineage>
        <taxon>Eukaryota</taxon>
        <taxon>Fungi</taxon>
        <taxon>Dikarya</taxon>
        <taxon>Ascomycota</taxon>
        <taxon>Pezizomycotina</taxon>
        <taxon>Sordariomycetes</taxon>
        <taxon>Hypocreomycetidae</taxon>
        <taxon>Microascales</taxon>
        <taxon>Microascaceae</taxon>
        <taxon>Scedosporium</taxon>
    </lineage>
</organism>
<comment type="caution">
    <text evidence="8">The sequence shown here is derived from an EMBL/GenBank/DDBJ whole genome shotgun (WGS) entry which is preliminary data.</text>
</comment>
<proteinExistence type="predicted"/>
<feature type="transmembrane region" description="Helical" evidence="6">
    <location>
        <begin position="206"/>
        <end position="225"/>
    </location>
</feature>
<dbReference type="VEuPathDB" id="FungiDB:SAPIO_CDS0601"/>
<dbReference type="Gene3D" id="1.20.1250.20">
    <property type="entry name" value="MFS general substrate transporter like domains"/>
    <property type="match status" value="1"/>
</dbReference>
<dbReference type="InterPro" id="IPR036259">
    <property type="entry name" value="MFS_trans_sf"/>
</dbReference>
<dbReference type="EMBL" id="JOWA01000033">
    <property type="protein sequence ID" value="KEZ46306.1"/>
    <property type="molecule type" value="Genomic_DNA"/>
</dbReference>
<name>A0A084GG44_PSEDA</name>
<feature type="transmembrane region" description="Helical" evidence="6">
    <location>
        <begin position="85"/>
        <end position="103"/>
    </location>
</feature>
<keyword evidence="4 6" id="KW-0472">Membrane</keyword>
<feature type="transmembrane region" description="Helical" evidence="6">
    <location>
        <begin position="115"/>
        <end position="133"/>
    </location>
</feature>
<accession>A0A084GG44</accession>
<evidence type="ECO:0000256" key="1">
    <source>
        <dbReference type="ARBA" id="ARBA00004141"/>
    </source>
</evidence>
<dbReference type="InterPro" id="IPR020846">
    <property type="entry name" value="MFS_dom"/>
</dbReference>
<dbReference type="GO" id="GO:0022857">
    <property type="term" value="F:transmembrane transporter activity"/>
    <property type="evidence" value="ECO:0007669"/>
    <property type="project" value="InterPro"/>
</dbReference>
<dbReference type="RefSeq" id="XP_016646105.1">
    <property type="nucleotide sequence ID" value="XM_016783339.1"/>
</dbReference>
<dbReference type="PANTHER" id="PTHR23502">
    <property type="entry name" value="MAJOR FACILITATOR SUPERFAMILY"/>
    <property type="match status" value="1"/>
</dbReference>
<evidence type="ECO:0000256" key="2">
    <source>
        <dbReference type="ARBA" id="ARBA00022692"/>
    </source>
</evidence>
<feature type="transmembrane region" description="Helical" evidence="6">
    <location>
        <begin position="420"/>
        <end position="447"/>
    </location>
</feature>
<gene>
    <name evidence="8" type="ORF">SAPIO_CDS0601</name>
</gene>
<feature type="transmembrane region" description="Helical" evidence="6">
    <location>
        <begin position="394"/>
        <end position="414"/>
    </location>
</feature>
<dbReference type="HOGENOM" id="CLU_008455_13_6_1"/>
<keyword evidence="3 6" id="KW-1133">Transmembrane helix</keyword>
<protein>
    <recommendedName>
        <fullName evidence="7">Major facilitator superfamily (MFS) profile domain-containing protein</fullName>
    </recommendedName>
</protein>
<keyword evidence="9" id="KW-1185">Reference proteome</keyword>
<keyword evidence="2 6" id="KW-0812">Transmembrane</keyword>
<feature type="transmembrane region" description="Helical" evidence="6">
    <location>
        <begin position="352"/>
        <end position="373"/>
    </location>
</feature>
<feature type="transmembrane region" description="Helical" evidence="6">
    <location>
        <begin position="486"/>
        <end position="509"/>
    </location>
</feature>
<dbReference type="KEGG" id="sapo:SAPIO_CDS0601"/>
<feature type="transmembrane region" description="Helical" evidence="6">
    <location>
        <begin position="459"/>
        <end position="480"/>
    </location>
</feature>
<feature type="transmembrane region" description="Helical" evidence="6">
    <location>
        <begin position="47"/>
        <end position="73"/>
    </location>
</feature>
<sequence length="533" mass="58516">MAQNQIAFVPEQVAVDVSSKHHHGLGFWPPPSSDPKDPLRWPRWVKILALLSMALFNFVANFAGAGLSVATVLLQAQFQKSEQQVNALLTFNFLLLGVGNMVWVPLSVKYGKRPVMIISMAIVFAVLVWTAKARTFTELLAARCISGFASAAGESIVPGVVSDIFFLHERGAMMSIYVILISSGSAVGPLIAGFMIENTPETWRDFVWLCAALAGFNLLTIFFLYPESSYNRPPLPTPRSPSQEGAPSINKDEGDATCEKLEDASQPIHITYNEDWVVKVSYPRVWRSFFQPNHRVDLLRAFAVPFVFLLSAPVLWTVFVYGCSLASQIIMIFAFPSVLLAPPYLLPPSSVGLMQIAAIIGFTIACYGGGYICDVITARLIIRNHGIFSPEKRLISLAPGCLIAPAGCILLAFACQNQLHWAALAVGFGMVSFGTVYAPNIAMTYLLDCYPAFAQEILVAVNVIKNLVAFMFLYVAVNWVNSQGWIQVYMIMFMVVALSMLLAVPLYFLGAKARKSFEGTLVRIISPLDDISS</sequence>